<dbReference type="CDD" id="cd16922">
    <property type="entry name" value="HATPase_EvgS-ArcB-TorS-like"/>
    <property type="match status" value="1"/>
</dbReference>
<dbReference type="SMART" id="SM00448">
    <property type="entry name" value="REC"/>
    <property type="match status" value="2"/>
</dbReference>
<dbReference type="RefSeq" id="WP_164653414.1">
    <property type="nucleotide sequence ID" value="NZ_JAAIJR010000025.1"/>
</dbReference>
<keyword evidence="3 5" id="KW-0597">Phosphoprotein</keyword>
<organism evidence="8 9">
    <name type="scientific">Thiorhodococcus mannitoliphagus</name>
    <dbReference type="NCBI Taxonomy" id="329406"/>
    <lineage>
        <taxon>Bacteria</taxon>
        <taxon>Pseudomonadati</taxon>
        <taxon>Pseudomonadota</taxon>
        <taxon>Gammaproteobacteria</taxon>
        <taxon>Chromatiales</taxon>
        <taxon>Chromatiaceae</taxon>
        <taxon>Thiorhodococcus</taxon>
    </lineage>
</organism>
<feature type="domain" description="Response regulatory" evidence="7">
    <location>
        <begin position="423"/>
        <end position="544"/>
    </location>
</feature>
<comment type="catalytic activity">
    <reaction evidence="1">
        <text>ATP + protein L-histidine = ADP + protein N-phospho-L-histidine.</text>
        <dbReference type="EC" id="2.7.13.3"/>
    </reaction>
</comment>
<evidence type="ECO:0000313" key="9">
    <source>
        <dbReference type="Proteomes" id="UP000471640"/>
    </source>
</evidence>
<reference evidence="9" key="1">
    <citation type="journal article" date="2020" name="Microbiol. Resour. Announc.">
        <title>Draft Genome Sequences of Thiorhodococcus mannitoliphagus and Thiorhodococcus minor, Purple Sulfur Photosynthetic Bacteria in the Gammaproteobacterial Family Chromatiaceae.</title>
        <authorList>
            <person name="Aviles F.A."/>
            <person name="Meyer T.E."/>
            <person name="Kyndt J.A."/>
        </authorList>
    </citation>
    <scope>NUCLEOTIDE SEQUENCE [LARGE SCALE GENOMIC DNA]</scope>
    <source>
        <strain evidence="9">DSM 18266</strain>
    </source>
</reference>
<evidence type="ECO:0000256" key="5">
    <source>
        <dbReference type="PROSITE-ProRule" id="PRU00169"/>
    </source>
</evidence>
<dbReference type="Gene3D" id="1.10.287.130">
    <property type="match status" value="1"/>
</dbReference>
<dbReference type="InterPro" id="IPR011006">
    <property type="entry name" value="CheY-like_superfamily"/>
</dbReference>
<evidence type="ECO:0000256" key="2">
    <source>
        <dbReference type="ARBA" id="ARBA00012438"/>
    </source>
</evidence>
<dbReference type="Pfam" id="PF00072">
    <property type="entry name" value="Response_reg"/>
    <property type="match status" value="2"/>
</dbReference>
<dbReference type="GO" id="GO:0000155">
    <property type="term" value="F:phosphorelay sensor kinase activity"/>
    <property type="evidence" value="ECO:0007669"/>
    <property type="project" value="InterPro"/>
</dbReference>
<feature type="domain" description="Histidine kinase" evidence="6">
    <location>
        <begin position="183"/>
        <end position="405"/>
    </location>
</feature>
<dbReference type="Gene3D" id="3.40.50.2300">
    <property type="match status" value="2"/>
</dbReference>
<dbReference type="PANTHER" id="PTHR45339:SF1">
    <property type="entry name" value="HYBRID SIGNAL TRANSDUCTION HISTIDINE KINASE J"/>
    <property type="match status" value="1"/>
</dbReference>
<dbReference type="EMBL" id="JAAIJR010000025">
    <property type="protein sequence ID" value="NEX20315.1"/>
    <property type="molecule type" value="Genomic_DNA"/>
</dbReference>
<dbReference type="Proteomes" id="UP000471640">
    <property type="component" value="Unassembled WGS sequence"/>
</dbReference>
<evidence type="ECO:0000256" key="4">
    <source>
        <dbReference type="ARBA" id="ARBA00023012"/>
    </source>
</evidence>
<dbReference type="CDD" id="cd00082">
    <property type="entry name" value="HisKA"/>
    <property type="match status" value="1"/>
</dbReference>
<feature type="domain" description="Response regulatory" evidence="7">
    <location>
        <begin position="569"/>
        <end position="686"/>
    </location>
</feature>
<dbReference type="Gene3D" id="3.30.565.10">
    <property type="entry name" value="Histidine kinase-like ATPase, C-terminal domain"/>
    <property type="match status" value="1"/>
</dbReference>
<name>A0A6P1DXE5_9GAMM</name>
<dbReference type="FunFam" id="3.30.565.10:FF:000010">
    <property type="entry name" value="Sensor histidine kinase RcsC"/>
    <property type="match status" value="1"/>
</dbReference>
<dbReference type="InterPro" id="IPR004358">
    <property type="entry name" value="Sig_transdc_His_kin-like_C"/>
</dbReference>
<dbReference type="AlphaFoldDB" id="A0A6P1DXE5"/>
<comment type="caution">
    <text evidence="8">The sequence shown here is derived from an EMBL/GenBank/DDBJ whole genome shotgun (WGS) entry which is preliminary data.</text>
</comment>
<evidence type="ECO:0000256" key="3">
    <source>
        <dbReference type="ARBA" id="ARBA00022553"/>
    </source>
</evidence>
<dbReference type="SUPFAM" id="SSF55874">
    <property type="entry name" value="ATPase domain of HSP90 chaperone/DNA topoisomerase II/histidine kinase"/>
    <property type="match status" value="1"/>
</dbReference>
<dbReference type="PROSITE" id="PS50110">
    <property type="entry name" value="RESPONSE_REGULATORY"/>
    <property type="match status" value="2"/>
</dbReference>
<dbReference type="SUPFAM" id="SSF52172">
    <property type="entry name" value="CheY-like"/>
    <property type="match status" value="2"/>
</dbReference>
<dbReference type="SMART" id="SM00387">
    <property type="entry name" value="HATPase_c"/>
    <property type="match status" value="1"/>
</dbReference>
<dbReference type="InterPro" id="IPR003661">
    <property type="entry name" value="HisK_dim/P_dom"/>
</dbReference>
<dbReference type="InterPro" id="IPR036890">
    <property type="entry name" value="HATPase_C_sf"/>
</dbReference>
<gene>
    <name evidence="8" type="ORF">G3480_08345</name>
</gene>
<keyword evidence="9" id="KW-1185">Reference proteome</keyword>
<dbReference type="SMART" id="SM00388">
    <property type="entry name" value="HisKA"/>
    <property type="match status" value="1"/>
</dbReference>
<dbReference type="PANTHER" id="PTHR45339">
    <property type="entry name" value="HYBRID SIGNAL TRANSDUCTION HISTIDINE KINASE J"/>
    <property type="match status" value="1"/>
</dbReference>
<protein>
    <recommendedName>
        <fullName evidence="2">histidine kinase</fullName>
        <ecNumber evidence="2">2.7.13.3</ecNumber>
    </recommendedName>
</protein>
<dbReference type="PROSITE" id="PS50109">
    <property type="entry name" value="HIS_KIN"/>
    <property type="match status" value="1"/>
</dbReference>
<dbReference type="CDD" id="cd17546">
    <property type="entry name" value="REC_hyHK_CKI1_RcsC-like"/>
    <property type="match status" value="2"/>
</dbReference>
<evidence type="ECO:0000313" key="8">
    <source>
        <dbReference type="EMBL" id="NEX20315.1"/>
    </source>
</evidence>
<dbReference type="SUPFAM" id="SSF47384">
    <property type="entry name" value="Homodimeric domain of signal transducing histidine kinase"/>
    <property type="match status" value="1"/>
</dbReference>
<dbReference type="Pfam" id="PF02518">
    <property type="entry name" value="HATPase_c"/>
    <property type="match status" value="1"/>
</dbReference>
<reference evidence="8 9" key="2">
    <citation type="submission" date="2020-02" db="EMBL/GenBank/DDBJ databases">
        <title>Genome sequences of Thiorhodococcus mannitoliphagus and Thiorhodococcus minor, purple sulfur photosynthetic bacteria in the gammaproteobacterial family, Chromatiaceae.</title>
        <authorList>
            <person name="Aviles F.A."/>
            <person name="Meyer T.E."/>
            <person name="Kyndt J.A."/>
        </authorList>
    </citation>
    <scope>NUCLEOTIDE SEQUENCE [LARGE SCALE GENOMIC DNA]</scope>
    <source>
        <strain evidence="8 9">DSM 18266</strain>
    </source>
</reference>
<feature type="modified residue" description="4-aspartylphosphate" evidence="5">
    <location>
        <position position="618"/>
    </location>
</feature>
<sequence length="689" mass="75630">MTPATDIEPLFKLSLAIGSSMDLETMLDRVITQMRELVNGTGAAVLQFHQPETAETASAPVVCMTPQDLPRHPDYKGFWEQWHPNALDKALAERPEGAPVVTLTGDSAIHAFRLPDFGVLIFIRDADTGVLSTPLQQALAPLWQKLANAARACLLESRLQHEIEHRQLATESAQHAKSRFVTSMAQEIRTPLNGILGLTELAIDSGPSPMQHDYMELIRSSADTLLNLLNDILDLTKIDMDQMQVEQIPFNFPVMLSEMLKSFALIASNKGLGFVFDQAGDLPHQSLGDPGRIRQILGQLCDNAIKFTDQGEIRIKVQADTGGEPDRDHIHVAISDTGIGIPDAKLEEIFTAFGRGDTAVTQRFGGTGLGLSISARLVDLMGGRIWVESQEGVGSTFHMSLPLARADSPTALLTPLHHWPGKRALVVDAHPANRRAQGYWFKQWGFEVEEAANGQQALEIAQTSQSDGKPIDVYLLDAAQPEVDGFGLASLLKDAGLISQSHMILISAAGKRGDALRCREVGIGAFLTKPVTPLELRETLTHFLSANDSASDAPLLTRHHLVEHRQRLRILLVDDNPVAQKLAGSLLKEWGHEVTIATDGQKAVELYRSQCFHLVFLDLYMPGMDGIETARALRELERNGERTPIIGMTARTLESDAERCLEAGMDEHITKPLNPNILEEIVLHFATQC</sequence>
<dbReference type="EC" id="2.7.13.3" evidence="2"/>
<feature type="modified residue" description="4-aspartylphosphate" evidence="5">
    <location>
        <position position="477"/>
    </location>
</feature>
<evidence type="ECO:0000259" key="6">
    <source>
        <dbReference type="PROSITE" id="PS50109"/>
    </source>
</evidence>
<dbReference type="InterPro" id="IPR036097">
    <property type="entry name" value="HisK_dim/P_sf"/>
</dbReference>
<proteinExistence type="predicted"/>
<dbReference type="InterPro" id="IPR005467">
    <property type="entry name" value="His_kinase_dom"/>
</dbReference>
<dbReference type="PRINTS" id="PR00344">
    <property type="entry name" value="BCTRLSENSOR"/>
</dbReference>
<dbReference type="InterPro" id="IPR003594">
    <property type="entry name" value="HATPase_dom"/>
</dbReference>
<dbReference type="InterPro" id="IPR001789">
    <property type="entry name" value="Sig_transdc_resp-reg_receiver"/>
</dbReference>
<accession>A0A6P1DXE5</accession>
<evidence type="ECO:0000259" key="7">
    <source>
        <dbReference type="PROSITE" id="PS50110"/>
    </source>
</evidence>
<dbReference type="Pfam" id="PF00512">
    <property type="entry name" value="HisKA"/>
    <property type="match status" value="1"/>
</dbReference>
<evidence type="ECO:0000256" key="1">
    <source>
        <dbReference type="ARBA" id="ARBA00000085"/>
    </source>
</evidence>
<keyword evidence="4" id="KW-0902">Two-component regulatory system</keyword>